<dbReference type="AlphaFoldDB" id="A0AAD9AM33"/>
<keyword evidence="4" id="KW-1185">Reference proteome</keyword>
<name>A0AAD9AM33_9PEZI</name>
<organism evidence="3 4">
    <name type="scientific">Colletotrichum chrysophilum</name>
    <dbReference type="NCBI Taxonomy" id="1836956"/>
    <lineage>
        <taxon>Eukaryota</taxon>
        <taxon>Fungi</taxon>
        <taxon>Dikarya</taxon>
        <taxon>Ascomycota</taxon>
        <taxon>Pezizomycotina</taxon>
        <taxon>Sordariomycetes</taxon>
        <taxon>Hypocreomycetidae</taxon>
        <taxon>Glomerellales</taxon>
        <taxon>Glomerellaceae</taxon>
        <taxon>Colletotrichum</taxon>
        <taxon>Colletotrichum gloeosporioides species complex</taxon>
    </lineage>
</organism>
<feature type="compositionally biased region" description="Polar residues" evidence="1">
    <location>
        <begin position="148"/>
        <end position="159"/>
    </location>
</feature>
<evidence type="ECO:0000313" key="4">
    <source>
        <dbReference type="Proteomes" id="UP001243330"/>
    </source>
</evidence>
<proteinExistence type="predicted"/>
<feature type="signal peptide" evidence="2">
    <location>
        <begin position="1"/>
        <end position="19"/>
    </location>
</feature>
<dbReference type="EMBL" id="JAQOWY010000113">
    <property type="protein sequence ID" value="KAK1850701.1"/>
    <property type="molecule type" value="Genomic_DNA"/>
</dbReference>
<feature type="region of interest" description="Disordered" evidence="1">
    <location>
        <begin position="145"/>
        <end position="182"/>
    </location>
</feature>
<gene>
    <name evidence="3" type="ORF">CCHR01_06686</name>
</gene>
<dbReference type="Proteomes" id="UP001243330">
    <property type="component" value="Unassembled WGS sequence"/>
</dbReference>
<keyword evidence="2" id="KW-0732">Signal</keyword>
<comment type="caution">
    <text evidence="3">The sequence shown here is derived from an EMBL/GenBank/DDBJ whole genome shotgun (WGS) entry which is preliminary data.</text>
</comment>
<feature type="chain" id="PRO_5042229102" evidence="2">
    <location>
        <begin position="20"/>
        <end position="182"/>
    </location>
</feature>
<sequence>MHSTQLLAAALSVAGFVAAAPQIQPGKANCPQNICIDGINPACPTVRWGGSNDSCYDACKPDTAPTMPPCPKPTKPTKSITKIPGKPSPRPTAPPSISVTPVKPPTIITDSCSKRTVCIDYVNECGQWYGGCHSDCRPWPSYTAPPCSKSTSAPDQTYSLPYFTSEPDQTYSLPYFTADPTP</sequence>
<protein>
    <submittedName>
        <fullName evidence="3">Uncharacterized protein</fullName>
    </submittedName>
</protein>
<feature type="region of interest" description="Disordered" evidence="1">
    <location>
        <begin position="69"/>
        <end position="100"/>
    </location>
</feature>
<accession>A0AAD9AM33</accession>
<feature type="compositionally biased region" description="Low complexity" evidence="1">
    <location>
        <begin position="76"/>
        <end position="85"/>
    </location>
</feature>
<reference evidence="3" key="1">
    <citation type="submission" date="2023-01" db="EMBL/GenBank/DDBJ databases">
        <title>Colletotrichum chrysophilum M932 genome sequence.</title>
        <authorList>
            <person name="Baroncelli R."/>
        </authorList>
    </citation>
    <scope>NUCLEOTIDE SEQUENCE</scope>
    <source>
        <strain evidence="3">M932</strain>
    </source>
</reference>
<evidence type="ECO:0000256" key="1">
    <source>
        <dbReference type="SAM" id="MobiDB-lite"/>
    </source>
</evidence>
<evidence type="ECO:0000313" key="3">
    <source>
        <dbReference type="EMBL" id="KAK1850701.1"/>
    </source>
</evidence>
<evidence type="ECO:0000256" key="2">
    <source>
        <dbReference type="SAM" id="SignalP"/>
    </source>
</evidence>